<proteinExistence type="inferred from homology"/>
<accession>A0ABM1EJH4</accession>
<evidence type="ECO:0000313" key="11">
    <source>
        <dbReference type="RefSeq" id="XP_014672345.1"/>
    </source>
</evidence>
<evidence type="ECO:0000256" key="1">
    <source>
        <dbReference type="ARBA" id="ARBA00004123"/>
    </source>
</evidence>
<gene>
    <name evidence="11 12" type="primary">LOC106812867</name>
</gene>
<keyword evidence="7" id="KW-0175">Coiled coil</keyword>
<dbReference type="RefSeq" id="XP_014672347.1">
    <property type="nucleotide sequence ID" value="XM_014816861.1"/>
</dbReference>
<keyword evidence="10" id="KW-1185">Reference proteome</keyword>
<keyword evidence="6" id="KW-0539">Nucleus</keyword>
<name>A0ABM1EJH4_PRICU</name>
<keyword evidence="4" id="KW-0963">Cytoplasm</keyword>
<evidence type="ECO:0000256" key="4">
    <source>
        <dbReference type="ARBA" id="ARBA00022490"/>
    </source>
</evidence>
<dbReference type="InterPro" id="IPR041481">
    <property type="entry name" value="CSN7_helixI"/>
</dbReference>
<dbReference type="GeneID" id="106812867"/>
<dbReference type="InterPro" id="IPR045237">
    <property type="entry name" value="COPS7/eIF3m"/>
</dbReference>
<comment type="similarity">
    <text evidence="3">Belongs to the CSN7/EIF3M family. CSN7 subfamily.</text>
</comment>
<reference evidence="11 12" key="1">
    <citation type="submission" date="2025-05" db="UniProtKB">
        <authorList>
            <consortium name="RefSeq"/>
        </authorList>
    </citation>
    <scope>IDENTIFICATION</scope>
</reference>
<dbReference type="Pfam" id="PF22061">
    <property type="entry name" value="CSN7_HB_subdom"/>
    <property type="match status" value="1"/>
</dbReference>
<evidence type="ECO:0000313" key="10">
    <source>
        <dbReference type="Proteomes" id="UP000695022"/>
    </source>
</evidence>
<dbReference type="Proteomes" id="UP000695022">
    <property type="component" value="Unplaced"/>
</dbReference>
<dbReference type="InterPro" id="IPR000717">
    <property type="entry name" value="PCI_dom"/>
</dbReference>
<protein>
    <submittedName>
        <fullName evidence="11 12">COP9 signalosome complex subunit 7b-like</fullName>
    </submittedName>
</protein>
<dbReference type="PANTHER" id="PTHR15350:SF5">
    <property type="entry name" value="COP9 SIGNALOSOME COMPLEX SUBUNIT 7"/>
    <property type="match status" value="1"/>
</dbReference>
<evidence type="ECO:0000256" key="7">
    <source>
        <dbReference type="SAM" id="Coils"/>
    </source>
</evidence>
<feature type="region of interest" description="Disordered" evidence="8">
    <location>
        <begin position="227"/>
        <end position="267"/>
    </location>
</feature>
<sequence length="267" mass="29990">MEKSLVQPLEQFLLLAKTARGAAIVELIKQVLEAPGVYVFGELLDMPNIQSMVVESSPEALPYWRLLHLFAFGTYADYKENKAQLPEMTPTQTKKLKHLTIVSLANKSKCIPYSVLLQELDISSLRGLEDLIIEVIYANVVRGKLDQKRQCLEIDYTIGRDIRMEPAIIGILQEWCDNCELTLANIEEQVKKANTQRDHHTKIKTTIETEVANIKKTLKAQAQEYDESMAVDSAQPVVTQPEKPAKKSSKTKGLRGSGGKFWSKSSS</sequence>
<dbReference type="SMART" id="SM00088">
    <property type="entry name" value="PINT"/>
    <property type="match status" value="1"/>
</dbReference>
<evidence type="ECO:0000256" key="5">
    <source>
        <dbReference type="ARBA" id="ARBA00022790"/>
    </source>
</evidence>
<dbReference type="RefSeq" id="XP_014672345.1">
    <property type="nucleotide sequence ID" value="XM_014816859.1"/>
</dbReference>
<dbReference type="Pfam" id="PF18392">
    <property type="entry name" value="CSN7a_helixI"/>
    <property type="match status" value="1"/>
</dbReference>
<dbReference type="PROSITE" id="PS50250">
    <property type="entry name" value="PCI"/>
    <property type="match status" value="1"/>
</dbReference>
<evidence type="ECO:0000259" key="9">
    <source>
        <dbReference type="PROSITE" id="PS50250"/>
    </source>
</evidence>
<dbReference type="Pfam" id="PF01399">
    <property type="entry name" value="PCI"/>
    <property type="match status" value="1"/>
</dbReference>
<evidence type="ECO:0000313" key="12">
    <source>
        <dbReference type="RefSeq" id="XP_014672347.1"/>
    </source>
</evidence>
<evidence type="ECO:0000256" key="8">
    <source>
        <dbReference type="SAM" id="MobiDB-lite"/>
    </source>
</evidence>
<keyword evidence="5" id="KW-0736">Signalosome</keyword>
<evidence type="ECO:0000256" key="2">
    <source>
        <dbReference type="ARBA" id="ARBA00004496"/>
    </source>
</evidence>
<dbReference type="PANTHER" id="PTHR15350">
    <property type="entry name" value="COP9 SIGNALOSOME COMPLEX SUBUNIT 7/DENDRITIC CELL PROTEIN GA17"/>
    <property type="match status" value="1"/>
</dbReference>
<evidence type="ECO:0000256" key="3">
    <source>
        <dbReference type="ARBA" id="ARBA00008482"/>
    </source>
</evidence>
<feature type="coiled-coil region" evidence="7">
    <location>
        <begin position="176"/>
        <end position="203"/>
    </location>
</feature>
<comment type="subcellular location">
    <subcellularLocation>
        <location evidence="2">Cytoplasm</location>
    </subcellularLocation>
    <subcellularLocation>
        <location evidence="1">Nucleus</location>
    </subcellularLocation>
</comment>
<evidence type="ECO:0000256" key="6">
    <source>
        <dbReference type="ARBA" id="ARBA00023242"/>
    </source>
</evidence>
<feature type="domain" description="PCI" evidence="9">
    <location>
        <begin position="1"/>
        <end position="159"/>
    </location>
</feature>
<organism evidence="10 11">
    <name type="scientific">Priapulus caudatus</name>
    <name type="common">Priapulid worm</name>
    <dbReference type="NCBI Taxonomy" id="37621"/>
    <lineage>
        <taxon>Eukaryota</taxon>
        <taxon>Metazoa</taxon>
        <taxon>Ecdysozoa</taxon>
        <taxon>Scalidophora</taxon>
        <taxon>Priapulida</taxon>
        <taxon>Priapulimorpha</taxon>
        <taxon>Priapulimorphida</taxon>
        <taxon>Priapulidae</taxon>
        <taxon>Priapulus</taxon>
    </lineage>
</organism>